<dbReference type="Proteomes" id="UP000296706">
    <property type="component" value="Chromosome"/>
</dbReference>
<proteinExistence type="predicted"/>
<sequence>MTVPRAYTRRASLLVAVLTLLAVSVRPVVAHVRYVTENPPQEGLQFTIEVLTDPANAVLFGGVGLLATAGVGAFLWVRPTIPDFEVLRSALAEYLTYVPWMLRLSMGLPLVGAGFIGYIFSPSVMTADHLGAAAQAEVRLLMIGLGFFLLFGLATRVVALVGLLTYVASLAFFPRTILALEYVPGLLAIFLLGSGRPSGDHLLSRVASSPGTYYSRIDPVHARARELQQRLDPYTAYVPVILRVGLGVTFVLLGLGEKLLNPGPGLGVVAKYDLTSIVPVDPGVWVVGAGLAEIAFGLLLIAGLLTRATAAGAFVLFTLTLFGLPDDPVLAHITLFGLASAVFTLGAGPLSLDAWLGRQPTSRPEGTPAATD</sequence>
<evidence type="ECO:0000256" key="2">
    <source>
        <dbReference type="ARBA" id="ARBA00022475"/>
    </source>
</evidence>
<keyword evidence="3 6" id="KW-0812">Transmembrane</keyword>
<evidence type="ECO:0000313" key="8">
    <source>
        <dbReference type="Proteomes" id="UP000296706"/>
    </source>
</evidence>
<dbReference type="GeneID" id="39849004"/>
<feature type="transmembrane region" description="Helical" evidence="6">
    <location>
        <begin position="234"/>
        <end position="255"/>
    </location>
</feature>
<feature type="transmembrane region" description="Helical" evidence="6">
    <location>
        <begin position="140"/>
        <end position="173"/>
    </location>
</feature>
<evidence type="ECO:0000256" key="6">
    <source>
        <dbReference type="SAM" id="Phobius"/>
    </source>
</evidence>
<keyword evidence="8" id="KW-1185">Reference proteome</keyword>
<accession>A0A4D6HFI3</accession>
<evidence type="ECO:0000256" key="3">
    <source>
        <dbReference type="ARBA" id="ARBA00022692"/>
    </source>
</evidence>
<evidence type="ECO:0000313" key="7">
    <source>
        <dbReference type="EMBL" id="QCC52285.1"/>
    </source>
</evidence>
<comment type="subcellular location">
    <subcellularLocation>
        <location evidence="1">Cell membrane</location>
        <topology evidence="1">Multi-pass membrane protein</topology>
    </subcellularLocation>
</comment>
<dbReference type="OrthoDB" id="177395at2157"/>
<dbReference type="EMBL" id="CP031310">
    <property type="protein sequence ID" value="QCC52285.1"/>
    <property type="molecule type" value="Genomic_DNA"/>
</dbReference>
<gene>
    <name evidence="7" type="ORF">DV733_14045</name>
</gene>
<dbReference type="KEGG" id="hsn:DV733_14045"/>
<dbReference type="STRING" id="1457250.GCA_000755225_01672"/>
<dbReference type="InterPro" id="IPR032808">
    <property type="entry name" value="DoxX"/>
</dbReference>
<name>A0A4D6HFI3_9EURY</name>
<feature type="transmembrane region" description="Helical" evidence="6">
    <location>
        <begin position="54"/>
        <end position="77"/>
    </location>
</feature>
<keyword evidence="2" id="KW-1003">Cell membrane</keyword>
<dbReference type="AlphaFoldDB" id="A0A4D6HFI3"/>
<dbReference type="PANTHER" id="PTHR33452:SF1">
    <property type="entry name" value="INNER MEMBRANE PROTEIN YPHA-RELATED"/>
    <property type="match status" value="1"/>
</dbReference>
<keyword evidence="5 6" id="KW-0472">Membrane</keyword>
<dbReference type="Pfam" id="PF07681">
    <property type="entry name" value="DoxX"/>
    <property type="match status" value="1"/>
</dbReference>
<dbReference type="RefSeq" id="WP_049992612.1">
    <property type="nucleotide sequence ID" value="NZ_CP031310.1"/>
</dbReference>
<keyword evidence="4 6" id="KW-1133">Transmembrane helix</keyword>
<dbReference type="InterPro" id="IPR051907">
    <property type="entry name" value="DoxX-like_oxidoreductase"/>
</dbReference>
<feature type="transmembrane region" description="Helical" evidence="6">
    <location>
        <begin position="283"/>
        <end position="301"/>
    </location>
</feature>
<dbReference type="GO" id="GO:0005886">
    <property type="term" value="C:plasma membrane"/>
    <property type="evidence" value="ECO:0007669"/>
    <property type="project" value="UniProtKB-SubCell"/>
</dbReference>
<organism evidence="7 8">
    <name type="scientific">Halapricum salinum</name>
    <dbReference type="NCBI Taxonomy" id="1457250"/>
    <lineage>
        <taxon>Archaea</taxon>
        <taxon>Methanobacteriati</taxon>
        <taxon>Methanobacteriota</taxon>
        <taxon>Stenosarchaea group</taxon>
        <taxon>Halobacteria</taxon>
        <taxon>Halobacteriales</taxon>
        <taxon>Haloarculaceae</taxon>
        <taxon>Halapricum</taxon>
    </lineage>
</organism>
<feature type="transmembrane region" description="Helical" evidence="6">
    <location>
        <begin position="330"/>
        <end position="352"/>
    </location>
</feature>
<evidence type="ECO:0000256" key="1">
    <source>
        <dbReference type="ARBA" id="ARBA00004651"/>
    </source>
</evidence>
<dbReference type="PANTHER" id="PTHR33452">
    <property type="entry name" value="OXIDOREDUCTASE CATD-RELATED"/>
    <property type="match status" value="1"/>
</dbReference>
<feature type="transmembrane region" description="Helical" evidence="6">
    <location>
        <begin position="308"/>
        <end position="324"/>
    </location>
</feature>
<evidence type="ECO:0000256" key="5">
    <source>
        <dbReference type="ARBA" id="ARBA00023136"/>
    </source>
</evidence>
<feature type="transmembrane region" description="Helical" evidence="6">
    <location>
        <begin position="97"/>
        <end position="120"/>
    </location>
</feature>
<reference evidence="7 8" key="1">
    <citation type="journal article" date="2019" name="Nat. Commun.">
        <title>A new type of DNA phosphorothioation-based antiviral system in archaea.</title>
        <authorList>
            <person name="Xiong L."/>
            <person name="Liu S."/>
            <person name="Chen S."/>
            <person name="Xiao Y."/>
            <person name="Zhu B."/>
            <person name="Gao Y."/>
            <person name="Zhang Y."/>
            <person name="Chen B."/>
            <person name="Luo J."/>
            <person name="Deng Z."/>
            <person name="Chen X."/>
            <person name="Wang L."/>
            <person name="Chen S."/>
        </authorList>
    </citation>
    <scope>NUCLEOTIDE SEQUENCE [LARGE SCALE GENOMIC DNA]</scope>
    <source>
        <strain evidence="7 8">CBA1105</strain>
    </source>
</reference>
<protein>
    <submittedName>
        <fullName evidence="7">DoxX family membrane protein</fullName>
    </submittedName>
</protein>
<evidence type="ECO:0000256" key="4">
    <source>
        <dbReference type="ARBA" id="ARBA00022989"/>
    </source>
</evidence>